<keyword evidence="2" id="KW-0238">DNA-binding</keyword>
<evidence type="ECO:0000256" key="2">
    <source>
        <dbReference type="ARBA" id="ARBA00023125"/>
    </source>
</evidence>
<feature type="domain" description="HTH araC/xylS-type" evidence="4">
    <location>
        <begin position="247"/>
        <end position="345"/>
    </location>
</feature>
<protein>
    <submittedName>
        <fullName evidence="5">AraC family transcriptional regulator ligand-binding domain-containing protein</fullName>
    </submittedName>
</protein>
<evidence type="ECO:0000256" key="3">
    <source>
        <dbReference type="ARBA" id="ARBA00023163"/>
    </source>
</evidence>
<evidence type="ECO:0000313" key="6">
    <source>
        <dbReference type="Proteomes" id="UP000613266"/>
    </source>
</evidence>
<evidence type="ECO:0000259" key="4">
    <source>
        <dbReference type="PROSITE" id="PS01124"/>
    </source>
</evidence>
<dbReference type="AlphaFoldDB" id="A0A931J2M6"/>
<dbReference type="PANTHER" id="PTHR47894:SF1">
    <property type="entry name" value="HTH-TYPE TRANSCRIPTIONAL REGULATOR VQSM"/>
    <property type="match status" value="1"/>
</dbReference>
<dbReference type="Pfam" id="PF12625">
    <property type="entry name" value="Arabinose_bd"/>
    <property type="match status" value="1"/>
</dbReference>
<keyword evidence="6" id="KW-1185">Reference proteome</keyword>
<dbReference type="PROSITE" id="PS01124">
    <property type="entry name" value="HTH_ARAC_FAMILY_2"/>
    <property type="match status" value="1"/>
</dbReference>
<dbReference type="EMBL" id="JAEDAK010000012">
    <property type="protein sequence ID" value="MBH9578439.1"/>
    <property type="molecule type" value="Genomic_DNA"/>
</dbReference>
<dbReference type="Pfam" id="PF12833">
    <property type="entry name" value="HTH_18"/>
    <property type="match status" value="1"/>
</dbReference>
<keyword evidence="1" id="KW-0805">Transcription regulation</keyword>
<dbReference type="GO" id="GO:0003700">
    <property type="term" value="F:DNA-binding transcription factor activity"/>
    <property type="evidence" value="ECO:0007669"/>
    <property type="project" value="InterPro"/>
</dbReference>
<evidence type="ECO:0000313" key="5">
    <source>
        <dbReference type="EMBL" id="MBH9578439.1"/>
    </source>
</evidence>
<name>A0A931J2M6_9BURK</name>
<organism evidence="5 6">
    <name type="scientific">Inhella proteolytica</name>
    <dbReference type="NCBI Taxonomy" id="2795029"/>
    <lineage>
        <taxon>Bacteria</taxon>
        <taxon>Pseudomonadati</taxon>
        <taxon>Pseudomonadota</taxon>
        <taxon>Betaproteobacteria</taxon>
        <taxon>Burkholderiales</taxon>
        <taxon>Sphaerotilaceae</taxon>
        <taxon>Inhella</taxon>
    </lineage>
</organism>
<dbReference type="Gene3D" id="1.10.10.60">
    <property type="entry name" value="Homeodomain-like"/>
    <property type="match status" value="1"/>
</dbReference>
<comment type="caution">
    <text evidence="5">The sequence shown here is derived from an EMBL/GenBank/DDBJ whole genome shotgun (WGS) entry which is preliminary data.</text>
</comment>
<dbReference type="InterPro" id="IPR018060">
    <property type="entry name" value="HTH_AraC"/>
</dbReference>
<dbReference type="SMART" id="SM00342">
    <property type="entry name" value="HTH_ARAC"/>
    <property type="match status" value="1"/>
</dbReference>
<dbReference type="RefSeq" id="WP_198112210.1">
    <property type="nucleotide sequence ID" value="NZ_JAEDAK010000012.1"/>
</dbReference>
<dbReference type="PANTHER" id="PTHR47894">
    <property type="entry name" value="HTH-TYPE TRANSCRIPTIONAL REGULATOR GADX"/>
    <property type="match status" value="1"/>
</dbReference>
<sequence>MHHAPDHSAAELGLPPLAQARVAAAYAQAALDEATVLGIEPGVPAGEDLPVRSYIELLERGGAAVPDFGLRVGARMKASHFVAYGHVLLSCASFGDAVQQTRRFEGLAHELGRSELVLQGQEAVYLWHCPWLHNLPSRQLPESVMASILAFTAWLAGRRLAVHELAFPHPEPADPALRRRLDDWFGLRVSYGAPVTRARFDAALLQEPIPGADPALFPLLEQRAAQLLAARQQALAQQAPSEAAWLQAVRAQIAERLAQDGARVGEVAAALAVSPRTLQRRLAEAGSNFQALLDATRKELAAQYLRNPALSLTETAFLLGYAEQSSFNHAFRAWFGCTPQQWRTAAVAG</sequence>
<dbReference type="Proteomes" id="UP000613266">
    <property type="component" value="Unassembled WGS sequence"/>
</dbReference>
<gene>
    <name evidence="5" type="ORF">I7X39_16220</name>
</gene>
<dbReference type="GO" id="GO:0005829">
    <property type="term" value="C:cytosol"/>
    <property type="evidence" value="ECO:0007669"/>
    <property type="project" value="TreeGrafter"/>
</dbReference>
<accession>A0A931J2M6</accession>
<reference evidence="5" key="1">
    <citation type="submission" date="2020-12" db="EMBL/GenBank/DDBJ databases">
        <title>The genome sequence of Inhella sp. 1Y17.</title>
        <authorList>
            <person name="Liu Y."/>
        </authorList>
    </citation>
    <scope>NUCLEOTIDE SEQUENCE</scope>
    <source>
        <strain evidence="5">1Y17</strain>
    </source>
</reference>
<proteinExistence type="predicted"/>
<keyword evidence="3" id="KW-0804">Transcription</keyword>
<dbReference type="GO" id="GO:0000976">
    <property type="term" value="F:transcription cis-regulatory region binding"/>
    <property type="evidence" value="ECO:0007669"/>
    <property type="project" value="TreeGrafter"/>
</dbReference>
<dbReference type="InterPro" id="IPR009057">
    <property type="entry name" value="Homeodomain-like_sf"/>
</dbReference>
<dbReference type="SUPFAM" id="SSF46689">
    <property type="entry name" value="Homeodomain-like"/>
    <property type="match status" value="1"/>
</dbReference>
<dbReference type="InterPro" id="IPR032687">
    <property type="entry name" value="AraC-type_N"/>
</dbReference>
<evidence type="ECO:0000256" key="1">
    <source>
        <dbReference type="ARBA" id="ARBA00023015"/>
    </source>
</evidence>